<evidence type="ECO:0000256" key="3">
    <source>
        <dbReference type="ARBA" id="ARBA00023136"/>
    </source>
</evidence>
<keyword evidence="4" id="KW-0406">Ion transport</keyword>
<keyword evidence="2 4" id="KW-1133">Transmembrane helix</keyword>
<dbReference type="EMBL" id="KZ805366">
    <property type="protein sequence ID" value="PVI00903.1"/>
    <property type="molecule type" value="Genomic_DNA"/>
</dbReference>
<feature type="transmembrane region" description="Helical" evidence="4">
    <location>
        <begin position="43"/>
        <end position="62"/>
    </location>
</feature>
<accession>A0A2V1DRK6</accession>
<dbReference type="Pfam" id="PF04145">
    <property type="entry name" value="Ctr"/>
    <property type="match status" value="1"/>
</dbReference>
<keyword evidence="4" id="KW-0187">Copper transport</keyword>
<evidence type="ECO:0000256" key="4">
    <source>
        <dbReference type="RuleBase" id="RU367022"/>
    </source>
</evidence>
<dbReference type="AlphaFoldDB" id="A0A2V1DRK6"/>
<comment type="subcellular location">
    <subcellularLocation>
        <location evidence="4">Membrane</location>
        <topology evidence="4">Multi-pass membrane protein</topology>
    </subcellularLocation>
</comment>
<dbReference type="STRING" id="97972.A0A2V1DRK6"/>
<sequence>MSHHNGGNATVLGAGSCSMEMVWNWQVIDSCFLSSSWQVKNKSMFAASCIGVVFLVVTLEFMRRVSHEWDAFLLRSFQRRLRLQQAAAASAAPASCCDGPESTFVGPQFATFRATSLQQLCRAILHGIILGLAYLIMLIIMSFNGFIFISVILGSILGKFLCDWMVVRIPCDAPVLGKEKDQRTYSVSAAGPTGCCA</sequence>
<dbReference type="InterPro" id="IPR007274">
    <property type="entry name" value="Cop_transporter"/>
</dbReference>
<reference evidence="5 6" key="1">
    <citation type="journal article" date="2018" name="Sci. Rep.">
        <title>Comparative genomics provides insights into the lifestyle and reveals functional heterogeneity of dark septate endophytic fungi.</title>
        <authorList>
            <person name="Knapp D.G."/>
            <person name="Nemeth J.B."/>
            <person name="Barry K."/>
            <person name="Hainaut M."/>
            <person name="Henrissat B."/>
            <person name="Johnson J."/>
            <person name="Kuo A."/>
            <person name="Lim J.H.P."/>
            <person name="Lipzen A."/>
            <person name="Nolan M."/>
            <person name="Ohm R.A."/>
            <person name="Tamas L."/>
            <person name="Grigoriev I.V."/>
            <person name="Spatafora J.W."/>
            <person name="Nagy L.G."/>
            <person name="Kovacs G.M."/>
        </authorList>
    </citation>
    <scope>NUCLEOTIDE SEQUENCE [LARGE SCALE GENOMIC DNA]</scope>
    <source>
        <strain evidence="5 6">DSE2036</strain>
    </source>
</reference>
<dbReference type="GO" id="GO:0016020">
    <property type="term" value="C:membrane"/>
    <property type="evidence" value="ECO:0007669"/>
    <property type="project" value="UniProtKB-SubCell"/>
</dbReference>
<proteinExistence type="inferred from homology"/>
<dbReference type="Proteomes" id="UP000244855">
    <property type="component" value="Unassembled WGS sequence"/>
</dbReference>
<name>A0A2V1DRK6_9PLEO</name>
<evidence type="ECO:0000313" key="6">
    <source>
        <dbReference type="Proteomes" id="UP000244855"/>
    </source>
</evidence>
<keyword evidence="4" id="KW-0186">Copper</keyword>
<keyword evidence="1 4" id="KW-0812">Transmembrane</keyword>
<evidence type="ECO:0000256" key="2">
    <source>
        <dbReference type="ARBA" id="ARBA00022989"/>
    </source>
</evidence>
<evidence type="ECO:0000313" key="5">
    <source>
        <dbReference type="EMBL" id="PVI00903.1"/>
    </source>
</evidence>
<protein>
    <recommendedName>
        <fullName evidence="4">Copper transport protein</fullName>
    </recommendedName>
</protein>
<organism evidence="5 6">
    <name type="scientific">Periconia macrospinosa</name>
    <dbReference type="NCBI Taxonomy" id="97972"/>
    <lineage>
        <taxon>Eukaryota</taxon>
        <taxon>Fungi</taxon>
        <taxon>Dikarya</taxon>
        <taxon>Ascomycota</taxon>
        <taxon>Pezizomycotina</taxon>
        <taxon>Dothideomycetes</taxon>
        <taxon>Pleosporomycetidae</taxon>
        <taxon>Pleosporales</taxon>
        <taxon>Massarineae</taxon>
        <taxon>Periconiaceae</taxon>
        <taxon>Periconia</taxon>
    </lineage>
</organism>
<keyword evidence="3 4" id="KW-0472">Membrane</keyword>
<comment type="similarity">
    <text evidence="4">Belongs to the copper transporter (Ctr) (TC 1.A.56) family. SLC31A subfamily.</text>
</comment>
<dbReference type="OrthoDB" id="161814at2759"/>
<evidence type="ECO:0000256" key="1">
    <source>
        <dbReference type="ARBA" id="ARBA00022692"/>
    </source>
</evidence>
<keyword evidence="6" id="KW-1185">Reference proteome</keyword>
<dbReference type="PANTHER" id="PTHR12483">
    <property type="entry name" value="SOLUTE CARRIER FAMILY 31 COPPER TRANSPORTERS"/>
    <property type="match status" value="1"/>
</dbReference>
<dbReference type="PANTHER" id="PTHR12483:SF79">
    <property type="entry name" value="COPPER TRANSPORT PROTEIN"/>
    <property type="match status" value="1"/>
</dbReference>
<dbReference type="GO" id="GO:0005375">
    <property type="term" value="F:copper ion transmembrane transporter activity"/>
    <property type="evidence" value="ECO:0007669"/>
    <property type="project" value="UniProtKB-UniRule"/>
</dbReference>
<keyword evidence="4" id="KW-0813">Transport</keyword>
<gene>
    <name evidence="5" type="ORF">DM02DRAFT_592071</name>
</gene>